<feature type="compositionally biased region" description="Low complexity" evidence="8">
    <location>
        <begin position="119"/>
        <end position="141"/>
    </location>
</feature>
<evidence type="ECO:0000256" key="3">
    <source>
        <dbReference type="ARBA" id="ARBA00022723"/>
    </source>
</evidence>
<dbReference type="GO" id="GO:0030018">
    <property type="term" value="C:Z disc"/>
    <property type="evidence" value="ECO:0007669"/>
    <property type="project" value="TreeGrafter"/>
</dbReference>
<gene>
    <name evidence="11" type="primary">Pdlim5</name>
    <name evidence="11" type="ORF">FOF47_R01368</name>
</gene>
<evidence type="ECO:0000256" key="7">
    <source>
        <dbReference type="PROSITE-ProRule" id="PRU00125"/>
    </source>
</evidence>
<dbReference type="PROSITE" id="PS50106">
    <property type="entry name" value="PDZ"/>
    <property type="match status" value="1"/>
</dbReference>
<dbReference type="SUPFAM" id="SSF57716">
    <property type="entry name" value="Glucocorticoid receptor-like (DNA-binding domain)"/>
    <property type="match status" value="3"/>
</dbReference>
<keyword evidence="6 7" id="KW-0440">LIM domain</keyword>
<keyword evidence="2" id="KW-0963">Cytoplasm</keyword>
<feature type="non-terminal residue" evidence="11">
    <location>
        <position position="564"/>
    </location>
</feature>
<proteinExistence type="predicted"/>
<feature type="compositionally biased region" description="Polar residues" evidence="8">
    <location>
        <begin position="194"/>
        <end position="205"/>
    </location>
</feature>
<keyword evidence="12" id="KW-1185">Reference proteome</keyword>
<feature type="domain" description="PDZ" evidence="10">
    <location>
        <begin position="1"/>
        <end position="53"/>
    </location>
</feature>
<feature type="domain" description="LIM zinc-binding" evidence="9">
    <location>
        <begin position="505"/>
        <end position="564"/>
    </location>
</feature>
<sequence>LKDGGKASQANVRIGDVVLTIDGISAHGMTHLEAQNKIKGCTGSLNMTLQRASATPKPEPVPVQKGEPKEVVKPVPIPSPAVSKATSTTNTAYNKAPRPFGSVSSPKATSIPSPSSAFTPPHATTSSHASPPPVAAVTPPSFAASGLHANANLSADQHSSALSAGKPAVNVPRQPTVTSVCSETAQELAEGQRRGSQGDSKQQNGPPRKHIVERNTEFYHIPTHSDASKKRLIEDTEDWRPRTGTTQSRSFRILAQITGTEHLKESETENTKKANSTQETSQQLAPSVASARSMPEKQESPAATRPGVAGLRTAAAFKPPGPTNVIKSPSWQQPNQAALSSGRISSSATSSGAVAPATSARGQPQPHDQDTLVQRAEHIPAGKRTPMCAHCNQVIRGPFLVALGKSWHPEEFNCAHCKNTMAYIGFVEEKGALYCELCYEKFFAPECGRCQRKILGEVINALKQTWHVSCFVCVACGKPIRNNVFHLEDGEPYCETDYYALFGTICRGCEFPIEAGDMFLEALGSTWHDTCFVCSVCCESLEGQTFFSKKDKPLCKKHAHSLNF</sequence>
<dbReference type="PROSITE" id="PS50023">
    <property type="entry name" value="LIM_DOMAIN_2"/>
    <property type="match status" value="3"/>
</dbReference>
<feature type="non-terminal residue" evidence="11">
    <location>
        <position position="1"/>
    </location>
</feature>
<feature type="compositionally biased region" description="Polar residues" evidence="8">
    <location>
        <begin position="273"/>
        <end position="285"/>
    </location>
</feature>
<dbReference type="Pfam" id="PF00412">
    <property type="entry name" value="LIM"/>
    <property type="match status" value="3"/>
</dbReference>
<keyword evidence="3 7" id="KW-0479">Metal-binding</keyword>
<dbReference type="Proteomes" id="UP000475037">
    <property type="component" value="Unassembled WGS sequence"/>
</dbReference>
<dbReference type="SUPFAM" id="SSF50156">
    <property type="entry name" value="PDZ domain-like"/>
    <property type="match status" value="1"/>
</dbReference>
<reference evidence="11 12" key="1">
    <citation type="submission" date="2019-11" db="EMBL/GenBank/DDBJ databases">
        <authorList>
            <person name="Yang C."/>
            <person name="Li F."/>
        </authorList>
    </citation>
    <scope>NUCLEOTIDE SEQUENCE [LARGE SCALE GENOMIC DNA]</scope>
    <source>
        <strain evidence="11">KB4526</strain>
        <tissue evidence="11">Muscle</tissue>
    </source>
</reference>
<dbReference type="InterPro" id="IPR001478">
    <property type="entry name" value="PDZ"/>
</dbReference>
<feature type="compositionally biased region" description="Basic and acidic residues" evidence="8">
    <location>
        <begin position="226"/>
        <end position="241"/>
    </location>
</feature>
<dbReference type="PANTHER" id="PTHR24214:SF32">
    <property type="entry name" value="PDZ AND LIM DOMAIN PROTEIN 5"/>
    <property type="match status" value="1"/>
</dbReference>
<organism evidence="11 12">
    <name type="scientific">Crocuta crocuta</name>
    <name type="common">Spotted hyena</name>
    <dbReference type="NCBI Taxonomy" id="9678"/>
    <lineage>
        <taxon>Eukaryota</taxon>
        <taxon>Metazoa</taxon>
        <taxon>Chordata</taxon>
        <taxon>Craniata</taxon>
        <taxon>Vertebrata</taxon>
        <taxon>Euteleostomi</taxon>
        <taxon>Mammalia</taxon>
        <taxon>Eutheria</taxon>
        <taxon>Laurasiatheria</taxon>
        <taxon>Carnivora</taxon>
        <taxon>Feliformia</taxon>
        <taxon>Hyaenidae</taxon>
        <taxon>Crocuta</taxon>
    </lineage>
</organism>
<dbReference type="Gene3D" id="2.30.42.10">
    <property type="match status" value="1"/>
</dbReference>
<feature type="compositionally biased region" description="Polar residues" evidence="8">
    <location>
        <begin position="325"/>
        <end position="336"/>
    </location>
</feature>
<keyword evidence="4" id="KW-0677">Repeat</keyword>
<evidence type="ECO:0000313" key="12">
    <source>
        <dbReference type="Proteomes" id="UP000475037"/>
    </source>
</evidence>
<dbReference type="FunFam" id="2.10.110.10:FF:000010">
    <property type="entry name" value="PDZ and LIM domain protein 5"/>
    <property type="match status" value="1"/>
</dbReference>
<feature type="region of interest" description="Disordered" evidence="8">
    <location>
        <begin position="52"/>
        <end position="141"/>
    </location>
</feature>
<evidence type="ECO:0000256" key="4">
    <source>
        <dbReference type="ARBA" id="ARBA00022737"/>
    </source>
</evidence>
<name>A0A6G1B0F4_CROCR</name>
<evidence type="ECO:0000256" key="2">
    <source>
        <dbReference type="ARBA" id="ARBA00022490"/>
    </source>
</evidence>
<dbReference type="GO" id="GO:0001725">
    <property type="term" value="C:stress fiber"/>
    <property type="evidence" value="ECO:0007669"/>
    <property type="project" value="TreeGrafter"/>
</dbReference>
<keyword evidence="5 7" id="KW-0862">Zinc</keyword>
<comment type="caution">
    <text evidence="11">The sequence shown here is derived from an EMBL/GenBank/DDBJ whole genome shotgun (WGS) entry which is preliminary data.</text>
</comment>
<evidence type="ECO:0000256" key="6">
    <source>
        <dbReference type="ARBA" id="ARBA00023038"/>
    </source>
</evidence>
<dbReference type="GO" id="GO:0030036">
    <property type="term" value="P:actin cytoskeleton organization"/>
    <property type="evidence" value="ECO:0007669"/>
    <property type="project" value="TreeGrafter"/>
</dbReference>
<dbReference type="GO" id="GO:0046872">
    <property type="term" value="F:metal ion binding"/>
    <property type="evidence" value="ECO:0007669"/>
    <property type="project" value="UniProtKB-KW"/>
</dbReference>
<comment type="subcellular location">
    <subcellularLocation>
        <location evidence="1">Cytoplasm</location>
    </subcellularLocation>
</comment>
<accession>A0A6G1B0F4</accession>
<dbReference type="Pfam" id="PF00595">
    <property type="entry name" value="PDZ"/>
    <property type="match status" value="1"/>
</dbReference>
<feature type="domain" description="LIM zinc-binding" evidence="9">
    <location>
        <begin position="445"/>
        <end position="504"/>
    </location>
</feature>
<evidence type="ECO:0000256" key="5">
    <source>
        <dbReference type="ARBA" id="ARBA00022833"/>
    </source>
</evidence>
<dbReference type="GO" id="GO:0007507">
    <property type="term" value="P:heart development"/>
    <property type="evidence" value="ECO:0007669"/>
    <property type="project" value="TreeGrafter"/>
</dbReference>
<dbReference type="AlphaFoldDB" id="A0A6G1B0F4"/>
<feature type="compositionally biased region" description="Polar residues" evidence="8">
    <location>
        <begin position="84"/>
        <end position="93"/>
    </location>
</feature>
<dbReference type="GO" id="GO:0031941">
    <property type="term" value="C:filamentous actin"/>
    <property type="evidence" value="ECO:0007669"/>
    <property type="project" value="TreeGrafter"/>
</dbReference>
<evidence type="ECO:0000259" key="9">
    <source>
        <dbReference type="PROSITE" id="PS50023"/>
    </source>
</evidence>
<feature type="region of interest" description="Disordered" evidence="8">
    <location>
        <begin position="186"/>
        <end position="368"/>
    </location>
</feature>
<feature type="compositionally biased region" description="Low complexity" evidence="8">
    <location>
        <begin position="337"/>
        <end position="360"/>
    </location>
</feature>
<dbReference type="CDD" id="cd09453">
    <property type="entry name" value="LIM1_ENH"/>
    <property type="match status" value="1"/>
</dbReference>
<dbReference type="SMART" id="SM00132">
    <property type="entry name" value="LIM"/>
    <property type="match status" value="3"/>
</dbReference>
<protein>
    <submittedName>
        <fullName evidence="11">PDLI5 protein</fullName>
    </submittedName>
</protein>
<dbReference type="GO" id="GO:0051371">
    <property type="term" value="F:muscle alpha-actinin binding"/>
    <property type="evidence" value="ECO:0007669"/>
    <property type="project" value="TreeGrafter"/>
</dbReference>
<dbReference type="GO" id="GO:0003779">
    <property type="term" value="F:actin binding"/>
    <property type="evidence" value="ECO:0007669"/>
    <property type="project" value="TreeGrafter"/>
</dbReference>
<dbReference type="Gene3D" id="2.10.110.10">
    <property type="entry name" value="Cysteine Rich Protein"/>
    <property type="match status" value="3"/>
</dbReference>
<dbReference type="InterPro" id="IPR036034">
    <property type="entry name" value="PDZ_sf"/>
</dbReference>
<evidence type="ECO:0000256" key="1">
    <source>
        <dbReference type="ARBA" id="ARBA00004496"/>
    </source>
</evidence>
<dbReference type="PROSITE" id="PS00478">
    <property type="entry name" value="LIM_DOMAIN_1"/>
    <property type="match status" value="1"/>
</dbReference>
<dbReference type="InterPro" id="IPR001781">
    <property type="entry name" value="Znf_LIM"/>
</dbReference>
<dbReference type="GO" id="GO:0061061">
    <property type="term" value="P:muscle structure development"/>
    <property type="evidence" value="ECO:0007669"/>
    <property type="project" value="TreeGrafter"/>
</dbReference>
<dbReference type="InterPro" id="IPR050604">
    <property type="entry name" value="PDZ-LIM_domain"/>
</dbReference>
<evidence type="ECO:0000256" key="8">
    <source>
        <dbReference type="SAM" id="MobiDB-lite"/>
    </source>
</evidence>
<feature type="compositionally biased region" description="Polar residues" evidence="8">
    <location>
        <begin position="102"/>
        <end position="118"/>
    </location>
</feature>
<evidence type="ECO:0000259" key="10">
    <source>
        <dbReference type="PROSITE" id="PS50106"/>
    </source>
</evidence>
<feature type="compositionally biased region" description="Basic and acidic residues" evidence="8">
    <location>
        <begin position="261"/>
        <end position="272"/>
    </location>
</feature>
<feature type="domain" description="LIM zinc-binding" evidence="9">
    <location>
        <begin position="386"/>
        <end position="444"/>
    </location>
</feature>
<dbReference type="FunFam" id="2.10.110.10:FF:000014">
    <property type="entry name" value="PDZ and LIM domain protein 5"/>
    <property type="match status" value="1"/>
</dbReference>
<dbReference type="GO" id="GO:0005912">
    <property type="term" value="C:adherens junction"/>
    <property type="evidence" value="ECO:0007669"/>
    <property type="project" value="TreeGrafter"/>
</dbReference>
<dbReference type="EMBL" id="VOAJ01002737">
    <property type="protein sequence ID" value="KAF0881356.1"/>
    <property type="molecule type" value="Genomic_DNA"/>
</dbReference>
<dbReference type="FunFam" id="2.10.110.10:FF:000020">
    <property type="entry name" value="PDZ and LIM domain protein 5"/>
    <property type="match status" value="1"/>
</dbReference>
<dbReference type="PANTHER" id="PTHR24214">
    <property type="entry name" value="PDZ AND LIM DOMAIN PROTEIN ZASP"/>
    <property type="match status" value="1"/>
</dbReference>
<evidence type="ECO:0000313" key="11">
    <source>
        <dbReference type="EMBL" id="KAF0881356.1"/>
    </source>
</evidence>